<proteinExistence type="predicted"/>
<dbReference type="KEGG" id="sbd:ATN00_17805"/>
<name>A0A0S3F2R7_9SPHN</name>
<dbReference type="AlphaFoldDB" id="A0A0S3F2R7"/>
<keyword evidence="3" id="KW-1185">Reference proteome</keyword>
<reference evidence="2 3" key="1">
    <citation type="submission" date="2015-11" db="EMBL/GenBank/DDBJ databases">
        <title>A Two-component Flavoprotein Monooxygenase System MeaXY Responsible for para-Hydroxylation of 2-Methyl-6-ethylaniline and 2,6-Diethylaniline in Sphingobium baderi DE-13.</title>
        <authorList>
            <person name="Cheng M."/>
            <person name="Meng Q."/>
            <person name="Yang Y."/>
            <person name="Chu C."/>
            <person name="Yan X."/>
            <person name="He J."/>
            <person name="Li S."/>
        </authorList>
    </citation>
    <scope>NUCLEOTIDE SEQUENCE [LARGE SCALE GENOMIC DNA]</scope>
    <source>
        <strain evidence="2 3">DE-13</strain>
    </source>
</reference>
<dbReference type="EMBL" id="CP013264">
    <property type="protein sequence ID" value="ALR21869.1"/>
    <property type="molecule type" value="Genomic_DNA"/>
</dbReference>
<feature type="region of interest" description="Disordered" evidence="1">
    <location>
        <begin position="1"/>
        <end position="61"/>
    </location>
</feature>
<accession>A0A0S3F2R7</accession>
<feature type="compositionally biased region" description="Basic and acidic residues" evidence="1">
    <location>
        <begin position="52"/>
        <end position="61"/>
    </location>
</feature>
<evidence type="ECO:0000313" key="2">
    <source>
        <dbReference type="EMBL" id="ALR21869.1"/>
    </source>
</evidence>
<sequence>MDVPLGDEARRPSKAAGIAPATAVKGKGNGGDALSPTDRASVFIPGLSLNPPERRTGKTSS</sequence>
<evidence type="ECO:0000313" key="3">
    <source>
        <dbReference type="Proteomes" id="UP000056968"/>
    </source>
</evidence>
<dbReference type="Proteomes" id="UP000056968">
    <property type="component" value="Chromosome"/>
</dbReference>
<organism evidence="2 3">
    <name type="scientific">Sphingobium baderi</name>
    <dbReference type="NCBI Taxonomy" id="1332080"/>
    <lineage>
        <taxon>Bacteria</taxon>
        <taxon>Pseudomonadati</taxon>
        <taxon>Pseudomonadota</taxon>
        <taxon>Alphaproteobacteria</taxon>
        <taxon>Sphingomonadales</taxon>
        <taxon>Sphingomonadaceae</taxon>
        <taxon>Sphingobium</taxon>
    </lineage>
</organism>
<protein>
    <submittedName>
        <fullName evidence="2">Uncharacterized protein</fullName>
    </submittedName>
</protein>
<evidence type="ECO:0000256" key="1">
    <source>
        <dbReference type="SAM" id="MobiDB-lite"/>
    </source>
</evidence>
<gene>
    <name evidence="2" type="ORF">ATN00_17805</name>
</gene>